<evidence type="ECO:0000256" key="2">
    <source>
        <dbReference type="ARBA" id="ARBA00012668"/>
    </source>
</evidence>
<dbReference type="Pfam" id="PF01794">
    <property type="entry name" value="Ferric_reduct"/>
    <property type="match status" value="1"/>
</dbReference>
<keyword evidence="5 12" id="KW-0812">Transmembrane</keyword>
<feature type="transmembrane region" description="Helical" evidence="12">
    <location>
        <begin position="73"/>
        <end position="91"/>
    </location>
</feature>
<dbReference type="EMBL" id="BPWL01000003">
    <property type="protein sequence ID" value="GJJ08729.1"/>
    <property type="molecule type" value="Genomic_DNA"/>
</dbReference>
<accession>A0AAV5A263</accession>
<dbReference type="GO" id="GO:0015677">
    <property type="term" value="P:copper ion import"/>
    <property type="evidence" value="ECO:0007669"/>
    <property type="project" value="TreeGrafter"/>
</dbReference>
<dbReference type="PANTHER" id="PTHR32361:SF9">
    <property type="entry name" value="FERRIC REDUCTASE TRANSMEMBRANE COMPONENT 3-RELATED"/>
    <property type="match status" value="1"/>
</dbReference>
<evidence type="ECO:0000256" key="11">
    <source>
        <dbReference type="SAM" id="MobiDB-lite"/>
    </source>
</evidence>
<feature type="region of interest" description="Disordered" evidence="11">
    <location>
        <begin position="434"/>
        <end position="453"/>
    </location>
</feature>
<comment type="caution">
    <text evidence="14">The sequence shown here is derived from an EMBL/GenBank/DDBJ whole genome shotgun (WGS) entry which is preliminary data.</text>
</comment>
<dbReference type="GO" id="GO:0005886">
    <property type="term" value="C:plasma membrane"/>
    <property type="evidence" value="ECO:0007669"/>
    <property type="project" value="UniProtKB-SubCell"/>
</dbReference>
<reference evidence="14" key="1">
    <citation type="submission" date="2021-10" db="EMBL/GenBank/DDBJ databases">
        <title>De novo Genome Assembly of Clathrus columnatus (Basidiomycota, Fungi) Using Illumina and Nanopore Sequence Data.</title>
        <authorList>
            <person name="Ogiso-Tanaka E."/>
            <person name="Itagaki H."/>
            <person name="Hosoya T."/>
            <person name="Hosaka K."/>
        </authorList>
    </citation>
    <scope>NUCLEOTIDE SEQUENCE</scope>
    <source>
        <strain evidence="14">MO-923</strain>
    </source>
</reference>
<evidence type="ECO:0000256" key="7">
    <source>
        <dbReference type="ARBA" id="ARBA00023065"/>
    </source>
</evidence>
<dbReference type="InterPro" id="IPR017938">
    <property type="entry name" value="Riboflavin_synthase-like_b-brl"/>
</dbReference>
<keyword evidence="7" id="KW-0406">Ion transport</keyword>
<dbReference type="InterPro" id="IPR013130">
    <property type="entry name" value="Fe3_Rdtase_TM_dom"/>
</dbReference>
<keyword evidence="6 12" id="KW-1133">Transmembrane helix</keyword>
<dbReference type="InterPro" id="IPR039261">
    <property type="entry name" value="FNR_nucleotide-bd"/>
</dbReference>
<keyword evidence="15" id="KW-1185">Reference proteome</keyword>
<dbReference type="SUPFAM" id="SSF63380">
    <property type="entry name" value="Riboflavin synthase domain-like"/>
    <property type="match status" value="1"/>
</dbReference>
<dbReference type="EC" id="1.16.1.9" evidence="2"/>
<evidence type="ECO:0000256" key="3">
    <source>
        <dbReference type="ARBA" id="ARBA00022448"/>
    </source>
</evidence>
<feature type="transmembrane region" description="Helical" evidence="12">
    <location>
        <begin position="209"/>
        <end position="229"/>
    </location>
</feature>
<name>A0AAV5A263_9AGAM</name>
<keyword evidence="3" id="KW-0813">Transport</keyword>
<keyword evidence="8 12" id="KW-0472">Membrane</keyword>
<dbReference type="PANTHER" id="PTHR32361">
    <property type="entry name" value="FERRIC/CUPRIC REDUCTASE TRANSMEMBRANE COMPONENT"/>
    <property type="match status" value="1"/>
</dbReference>
<feature type="transmembrane region" description="Helical" evidence="12">
    <location>
        <begin position="22"/>
        <end position="44"/>
    </location>
</feature>
<dbReference type="GO" id="GO:0006826">
    <property type="term" value="P:iron ion transport"/>
    <property type="evidence" value="ECO:0007669"/>
    <property type="project" value="TreeGrafter"/>
</dbReference>
<dbReference type="InterPro" id="IPR051410">
    <property type="entry name" value="Ferric/Cupric_Reductase"/>
</dbReference>
<feature type="domain" description="FAD-binding FR-type" evidence="13">
    <location>
        <begin position="219"/>
        <end position="383"/>
    </location>
</feature>
<feature type="transmembrane region" description="Helical" evidence="12">
    <location>
        <begin position="103"/>
        <end position="122"/>
    </location>
</feature>
<protein>
    <recommendedName>
        <fullName evidence="2">ferric-chelate reductase (NADPH)</fullName>
        <ecNumber evidence="2">1.16.1.9</ecNumber>
    </recommendedName>
</protein>
<keyword evidence="4" id="KW-1003">Cell membrane</keyword>
<evidence type="ECO:0000313" key="14">
    <source>
        <dbReference type="EMBL" id="GJJ08729.1"/>
    </source>
</evidence>
<comment type="catalytic activity">
    <reaction evidence="10">
        <text>2 a Fe(II)-siderophore + NADP(+) + H(+) = 2 a Fe(III)-siderophore + NADPH</text>
        <dbReference type="Rhea" id="RHEA:28795"/>
        <dbReference type="Rhea" id="RHEA-COMP:11342"/>
        <dbReference type="Rhea" id="RHEA-COMP:11344"/>
        <dbReference type="ChEBI" id="CHEBI:15378"/>
        <dbReference type="ChEBI" id="CHEBI:29033"/>
        <dbReference type="ChEBI" id="CHEBI:29034"/>
        <dbReference type="ChEBI" id="CHEBI:57783"/>
        <dbReference type="ChEBI" id="CHEBI:58349"/>
        <dbReference type="EC" id="1.16.1.9"/>
    </reaction>
</comment>
<dbReference type="InterPro" id="IPR013112">
    <property type="entry name" value="FAD-bd_8"/>
</dbReference>
<dbReference type="GO" id="GO:0006879">
    <property type="term" value="P:intracellular iron ion homeostasis"/>
    <property type="evidence" value="ECO:0007669"/>
    <property type="project" value="TreeGrafter"/>
</dbReference>
<gene>
    <name evidence="14" type="ORF">Clacol_002948</name>
</gene>
<dbReference type="GO" id="GO:0052851">
    <property type="term" value="F:ferric-chelate reductase (NADPH) activity"/>
    <property type="evidence" value="ECO:0007669"/>
    <property type="project" value="UniProtKB-EC"/>
</dbReference>
<dbReference type="AlphaFoldDB" id="A0AAV5A263"/>
<evidence type="ECO:0000256" key="10">
    <source>
        <dbReference type="ARBA" id="ARBA00048483"/>
    </source>
</evidence>
<dbReference type="Gene3D" id="3.40.50.80">
    <property type="entry name" value="Nucleotide-binding domain of ferredoxin-NADP reductase (FNR) module"/>
    <property type="match status" value="1"/>
</dbReference>
<proteinExistence type="predicted"/>
<dbReference type="Proteomes" id="UP001050691">
    <property type="component" value="Unassembled WGS sequence"/>
</dbReference>
<keyword evidence="9" id="KW-0325">Glycoprotein</keyword>
<evidence type="ECO:0000259" key="13">
    <source>
        <dbReference type="PROSITE" id="PS51384"/>
    </source>
</evidence>
<evidence type="ECO:0000256" key="8">
    <source>
        <dbReference type="ARBA" id="ARBA00023136"/>
    </source>
</evidence>
<dbReference type="Pfam" id="PF08022">
    <property type="entry name" value="FAD_binding_8"/>
    <property type="match status" value="1"/>
</dbReference>
<dbReference type="PROSITE" id="PS51384">
    <property type="entry name" value="FAD_FR"/>
    <property type="match status" value="1"/>
</dbReference>
<evidence type="ECO:0000256" key="4">
    <source>
        <dbReference type="ARBA" id="ARBA00022475"/>
    </source>
</evidence>
<comment type="subcellular location">
    <subcellularLocation>
        <location evidence="1">Cell membrane</location>
        <topology evidence="1">Multi-pass membrane protein</topology>
    </subcellularLocation>
</comment>
<evidence type="ECO:0000313" key="15">
    <source>
        <dbReference type="Proteomes" id="UP001050691"/>
    </source>
</evidence>
<dbReference type="InterPro" id="IPR017927">
    <property type="entry name" value="FAD-bd_FR_type"/>
</dbReference>
<evidence type="ECO:0000256" key="1">
    <source>
        <dbReference type="ARBA" id="ARBA00004651"/>
    </source>
</evidence>
<evidence type="ECO:0000256" key="6">
    <source>
        <dbReference type="ARBA" id="ARBA00022989"/>
    </source>
</evidence>
<dbReference type="CDD" id="cd06186">
    <property type="entry name" value="NOX_Duox_like_FAD_NADP"/>
    <property type="match status" value="1"/>
</dbReference>
<evidence type="ECO:0000256" key="5">
    <source>
        <dbReference type="ARBA" id="ARBA00022692"/>
    </source>
</evidence>
<sequence>MPTVSPTKALRLARNIAYPQQLWWFIASFIGLVSLLHFTNFLVLRYQKYLLAHKNGNDDPENSQRKTTQRFSFRKLTSTVSETIAIVLYRYTIPLGYSHRVNVTEIAIVVAYITSVLIWTFINCYNSDTGLKFDPLFYANRAGNIATSQIPLLVLLSGKNNLLSLISGVSFEKLHIFHRAVGRALLILALIHTGGRLKLGLAEDEASTAWLQVGYATLAGWIILLFMFIRPIRASSYYSLHTNPRHYVLSLPALFFWGFDRFLRVVRTVWNNRGLSPTQIKGEIVSPNMIRLSIHQWMTWKAGQAVYITIPKISMMPFEAHPFTMANIPTAEKNKPNELVFLIKVKNGFTKRLYHSILEAQDKNEEFRFNAFIDGPYGSPPPDLDTFSDVVIITGGSGLSFGLPLLQEVVKIHIYTNTNDQTASITEALWNNGEKDISPGSKHTTPTPEAADAEKLPTINTTTSGIIINPGRLDIKSLLEEELSSASTDEISVNGVYKYSY</sequence>
<evidence type="ECO:0000256" key="9">
    <source>
        <dbReference type="ARBA" id="ARBA00023180"/>
    </source>
</evidence>
<evidence type="ECO:0000256" key="12">
    <source>
        <dbReference type="SAM" id="Phobius"/>
    </source>
</evidence>
<organism evidence="14 15">
    <name type="scientific">Clathrus columnatus</name>
    <dbReference type="NCBI Taxonomy" id="1419009"/>
    <lineage>
        <taxon>Eukaryota</taxon>
        <taxon>Fungi</taxon>
        <taxon>Dikarya</taxon>
        <taxon>Basidiomycota</taxon>
        <taxon>Agaricomycotina</taxon>
        <taxon>Agaricomycetes</taxon>
        <taxon>Phallomycetidae</taxon>
        <taxon>Phallales</taxon>
        <taxon>Clathraceae</taxon>
        <taxon>Clathrus</taxon>
    </lineage>
</organism>